<evidence type="ECO:0000313" key="1">
    <source>
        <dbReference type="EMBL" id="AWM39976.1"/>
    </source>
</evidence>
<sequence length="136" mass="15201">MSHPFSPDAHRLSLLATVTGPHRTQQFRLTLDTGSALTVLSRMFLLQLGCDFSCPVGHARLPTATGTARVPLVRVSAISALGRLRTDFPVAALDFPVGVETDGLLGLDFFRGFVLTLDFVRSRMNLSRRRWWRFWS</sequence>
<accession>A0A2Z3H8Q6</accession>
<reference evidence="1 2" key="1">
    <citation type="submission" date="2018-01" db="EMBL/GenBank/DDBJ databases">
        <title>G. obscuriglobus.</title>
        <authorList>
            <person name="Franke J."/>
            <person name="Blomberg W."/>
            <person name="Selmecki A."/>
        </authorList>
    </citation>
    <scope>NUCLEOTIDE SEQUENCE [LARGE SCALE GENOMIC DNA]</scope>
    <source>
        <strain evidence="1 2">DSM 5831</strain>
    </source>
</reference>
<dbReference type="Proteomes" id="UP000245802">
    <property type="component" value="Chromosome"/>
</dbReference>
<dbReference type="CDD" id="cd05483">
    <property type="entry name" value="retropepsin_like_bacteria"/>
    <property type="match status" value="1"/>
</dbReference>
<dbReference type="InterPro" id="IPR021109">
    <property type="entry name" value="Peptidase_aspartic_dom_sf"/>
</dbReference>
<protein>
    <recommendedName>
        <fullName evidence="3">Aspartyl protease</fullName>
    </recommendedName>
</protein>
<organism evidence="1 2">
    <name type="scientific">Gemmata obscuriglobus</name>
    <dbReference type="NCBI Taxonomy" id="114"/>
    <lineage>
        <taxon>Bacteria</taxon>
        <taxon>Pseudomonadati</taxon>
        <taxon>Planctomycetota</taxon>
        <taxon>Planctomycetia</taxon>
        <taxon>Gemmatales</taxon>
        <taxon>Gemmataceae</taxon>
        <taxon>Gemmata</taxon>
    </lineage>
</organism>
<dbReference type="InterPro" id="IPR034122">
    <property type="entry name" value="Retropepsin-like_bacterial"/>
</dbReference>
<dbReference type="OrthoDB" id="463626at2"/>
<dbReference type="SUPFAM" id="SSF50630">
    <property type="entry name" value="Acid proteases"/>
    <property type="match status" value="1"/>
</dbReference>
<dbReference type="AlphaFoldDB" id="A0A2Z3H8Q6"/>
<dbReference type="Gene3D" id="2.40.70.10">
    <property type="entry name" value="Acid Proteases"/>
    <property type="match status" value="1"/>
</dbReference>
<dbReference type="KEGG" id="gog:C1280_25195"/>
<evidence type="ECO:0000313" key="2">
    <source>
        <dbReference type="Proteomes" id="UP000245802"/>
    </source>
</evidence>
<dbReference type="EMBL" id="CP025958">
    <property type="protein sequence ID" value="AWM39976.1"/>
    <property type="molecule type" value="Genomic_DNA"/>
</dbReference>
<evidence type="ECO:0008006" key="3">
    <source>
        <dbReference type="Google" id="ProtNLM"/>
    </source>
</evidence>
<name>A0A2Z3H8Q6_9BACT</name>
<keyword evidence="2" id="KW-1185">Reference proteome</keyword>
<dbReference type="RefSeq" id="WP_010034671.1">
    <property type="nucleotide sequence ID" value="NZ_CP025958.1"/>
</dbReference>
<gene>
    <name evidence="1" type="ORF">C1280_25195</name>
</gene>
<proteinExistence type="predicted"/>
<dbReference type="Pfam" id="PF13650">
    <property type="entry name" value="Asp_protease_2"/>
    <property type="match status" value="1"/>
</dbReference>